<dbReference type="AlphaFoldDB" id="A0A9N8E7D3"/>
<evidence type="ECO:0000313" key="1">
    <source>
        <dbReference type="EMBL" id="CAB9513946.1"/>
    </source>
</evidence>
<evidence type="ECO:0000313" key="2">
    <source>
        <dbReference type="Proteomes" id="UP001153069"/>
    </source>
</evidence>
<organism evidence="1 2">
    <name type="scientific">Seminavis robusta</name>
    <dbReference type="NCBI Taxonomy" id="568900"/>
    <lineage>
        <taxon>Eukaryota</taxon>
        <taxon>Sar</taxon>
        <taxon>Stramenopiles</taxon>
        <taxon>Ochrophyta</taxon>
        <taxon>Bacillariophyta</taxon>
        <taxon>Bacillariophyceae</taxon>
        <taxon>Bacillariophycidae</taxon>
        <taxon>Naviculales</taxon>
        <taxon>Naviculaceae</taxon>
        <taxon>Seminavis</taxon>
    </lineage>
</organism>
<reference evidence="1" key="1">
    <citation type="submission" date="2020-06" db="EMBL/GenBank/DDBJ databases">
        <authorList>
            <consortium name="Plant Systems Biology data submission"/>
        </authorList>
    </citation>
    <scope>NUCLEOTIDE SEQUENCE</scope>
    <source>
        <strain evidence="1">D6</strain>
    </source>
</reference>
<dbReference type="InterPro" id="IPR029068">
    <property type="entry name" value="Glyas_Bleomycin-R_OHBP_Dase"/>
</dbReference>
<keyword evidence="1" id="KW-0223">Dioxygenase</keyword>
<sequence length="168" mass="19118">MDFYSLLGFQVSTQFRAGPAKAAWLEQQPGITGCRLELIEVPEYVLQEPEGMKRRAVDLMAQQQLLGHNHMALDVTAQIQQQQQSSNHNLTTWLEALNQTSLQRWNRTLRIALPPQQQMIGQGVYELAFLYDADGALVELLHKQTQLEQTVDSGWQPWEEGTSSLLNQ</sequence>
<keyword evidence="2" id="KW-1185">Reference proteome</keyword>
<name>A0A9N8E7D3_9STRA</name>
<comment type="caution">
    <text evidence="1">The sequence shown here is derived from an EMBL/GenBank/DDBJ whole genome shotgun (WGS) entry which is preliminary data.</text>
</comment>
<dbReference type="Gene3D" id="3.10.180.10">
    <property type="entry name" value="2,3-Dihydroxybiphenyl 1,2-Dioxygenase, domain 1"/>
    <property type="match status" value="1"/>
</dbReference>
<gene>
    <name evidence="1" type="ORF">SEMRO_623_G177100.1</name>
</gene>
<protein>
    <submittedName>
        <fullName evidence="1">Glyoxalase bleomycin resistance protein dioxygenase</fullName>
    </submittedName>
</protein>
<proteinExistence type="predicted"/>
<dbReference type="OrthoDB" id="43420at2759"/>
<dbReference type="Proteomes" id="UP001153069">
    <property type="component" value="Unassembled WGS sequence"/>
</dbReference>
<keyword evidence="1" id="KW-0560">Oxidoreductase</keyword>
<dbReference type="EMBL" id="CAICTM010000622">
    <property type="protein sequence ID" value="CAB9513946.1"/>
    <property type="molecule type" value="Genomic_DNA"/>
</dbReference>
<accession>A0A9N8E7D3</accession>
<dbReference type="GO" id="GO:0051213">
    <property type="term" value="F:dioxygenase activity"/>
    <property type="evidence" value="ECO:0007669"/>
    <property type="project" value="UniProtKB-KW"/>
</dbReference>